<reference evidence="5" key="2">
    <citation type="submission" date="2023-06" db="EMBL/GenBank/DDBJ databases">
        <title>Long-read-based genome assembly of the green algal bacterivore Cymbomonas tetramitiformis.</title>
        <authorList>
            <person name="Gyaltshen Y."/>
            <person name="Rozenberg A."/>
            <person name="Paasch A."/>
            <person name="Burns J.A."/>
            <person name="Warring S."/>
            <person name="Larson R."/>
            <person name="Maurer-Alcala X."/>
            <person name="Dacks J."/>
            <person name="Kim E."/>
        </authorList>
    </citation>
    <scope>NUCLEOTIDE SEQUENCE</scope>
    <source>
        <strain evidence="5">PLY_AMNH</strain>
    </source>
</reference>
<dbReference type="AlphaFoldDB" id="A0AAE0FZW3"/>
<dbReference type="InterPro" id="IPR050577">
    <property type="entry name" value="MAPR/NEUFC/NENF-like"/>
</dbReference>
<gene>
    <name evidence="5" type="ORF">CYMTET_22443</name>
    <name evidence="4" type="ORF">CYMTET_33568</name>
</gene>
<dbReference type="PANTHER" id="PTHR10281">
    <property type="entry name" value="MEMBRANE-ASSOCIATED PROGESTERONE RECEPTOR COMPONENT-RELATED"/>
    <property type="match status" value="1"/>
</dbReference>
<evidence type="ECO:0000313" key="4">
    <source>
        <dbReference type="EMBL" id="KAK3257341.1"/>
    </source>
</evidence>
<reference evidence="5 6" key="1">
    <citation type="journal article" date="2015" name="Genome Biol. Evol.">
        <title>Comparative Genomics of a Bacterivorous Green Alga Reveals Evolutionary Causalities and Consequences of Phago-Mixotrophic Mode of Nutrition.</title>
        <authorList>
            <person name="Burns J.A."/>
            <person name="Paasch A."/>
            <person name="Narechania A."/>
            <person name="Kim E."/>
        </authorList>
    </citation>
    <scope>NUCLEOTIDE SEQUENCE [LARGE SCALE GENOMIC DNA]</scope>
    <source>
        <strain evidence="5">PLY_AMNH</strain>
    </source>
</reference>
<keyword evidence="1" id="KW-0446">Lipid-binding</keyword>
<dbReference type="EMBL" id="LGRX02011266">
    <property type="protein sequence ID" value="KAK3269092.1"/>
    <property type="molecule type" value="Genomic_DNA"/>
</dbReference>
<evidence type="ECO:0000259" key="3">
    <source>
        <dbReference type="SMART" id="SM01117"/>
    </source>
</evidence>
<dbReference type="Pfam" id="PF00173">
    <property type="entry name" value="Cyt-b5"/>
    <property type="match status" value="1"/>
</dbReference>
<dbReference type="Proteomes" id="UP001190700">
    <property type="component" value="Unassembled WGS sequence"/>
</dbReference>
<dbReference type="PANTHER" id="PTHR10281:SF76">
    <property type="entry name" value="CALCUTTA CUP-RELATED"/>
    <property type="match status" value="1"/>
</dbReference>
<dbReference type="InterPro" id="IPR011990">
    <property type="entry name" value="TPR-like_helical_dom_sf"/>
</dbReference>
<organism evidence="5 6">
    <name type="scientific">Cymbomonas tetramitiformis</name>
    <dbReference type="NCBI Taxonomy" id="36881"/>
    <lineage>
        <taxon>Eukaryota</taxon>
        <taxon>Viridiplantae</taxon>
        <taxon>Chlorophyta</taxon>
        <taxon>Pyramimonadophyceae</taxon>
        <taxon>Pyramimonadales</taxon>
        <taxon>Pyramimonadaceae</taxon>
        <taxon>Cymbomonas</taxon>
    </lineage>
</organism>
<dbReference type="EMBL" id="LGRX02020630">
    <property type="protein sequence ID" value="KAK3257341.1"/>
    <property type="molecule type" value="Genomic_DNA"/>
</dbReference>
<evidence type="ECO:0000256" key="1">
    <source>
        <dbReference type="ARBA" id="ARBA00022665"/>
    </source>
</evidence>
<keyword evidence="1" id="KW-0754">Steroid-binding</keyword>
<dbReference type="Gene3D" id="3.10.120.10">
    <property type="entry name" value="Cytochrome b5-like heme/steroid binding domain"/>
    <property type="match status" value="1"/>
</dbReference>
<dbReference type="GO" id="GO:0016020">
    <property type="term" value="C:membrane"/>
    <property type="evidence" value="ECO:0007669"/>
    <property type="project" value="TreeGrafter"/>
</dbReference>
<dbReference type="SUPFAM" id="SSF48452">
    <property type="entry name" value="TPR-like"/>
    <property type="match status" value="1"/>
</dbReference>
<accession>A0AAE0FZW3</accession>
<dbReference type="InterPro" id="IPR036400">
    <property type="entry name" value="Cyt_B5-like_heme/steroid_sf"/>
</dbReference>
<dbReference type="Gene3D" id="1.25.40.10">
    <property type="entry name" value="Tetratricopeptide repeat domain"/>
    <property type="match status" value="1"/>
</dbReference>
<dbReference type="InterPro" id="IPR001199">
    <property type="entry name" value="Cyt_B5-like_heme/steroid-bd"/>
</dbReference>
<evidence type="ECO:0000256" key="2">
    <source>
        <dbReference type="ARBA" id="ARBA00038357"/>
    </source>
</evidence>
<sequence>MSHCALKSFGIDPQKELSFFMMRFFRDLSRSKARARLHSNEHALIPILLRQEELLPIRDPEDDVTTFTLEELATFNGENGTPLYLAIQGRVYDVTLGASFYGPGRSYHGFVGKDATRGFATGCIEPDCLTSSLVGTTEYQKQEALRWLELYEHHDKYRFVGMIRSSPVEDVVQRAVLEDEALQTAMQKEQEFLGGGDAAKPTVDSMHKKASEMYLRGSYDEAHAYWSTALVLLGQPTAGGVDADLSAMEQRAQILLAMAAMAQTRGEMVQAEAHYQETIDGMVESISEEGAYQHRLVGRALADYALMKYATKRKTEAVKTLREALSVYDKVLDVESLGRSASSEG</sequence>
<proteinExistence type="inferred from homology"/>
<dbReference type="GO" id="GO:0012505">
    <property type="term" value="C:endomembrane system"/>
    <property type="evidence" value="ECO:0007669"/>
    <property type="project" value="TreeGrafter"/>
</dbReference>
<protein>
    <recommendedName>
        <fullName evidence="3">Cytochrome b5 heme-binding domain-containing protein</fullName>
    </recommendedName>
</protein>
<dbReference type="GO" id="GO:0005496">
    <property type="term" value="F:steroid binding"/>
    <property type="evidence" value="ECO:0007669"/>
    <property type="project" value="UniProtKB-KW"/>
</dbReference>
<feature type="domain" description="Cytochrome b5 heme-binding" evidence="3">
    <location>
        <begin position="67"/>
        <end position="164"/>
    </location>
</feature>
<keyword evidence="6" id="KW-1185">Reference proteome</keyword>
<dbReference type="SUPFAM" id="SSF55856">
    <property type="entry name" value="Cytochrome b5-like heme/steroid binding domain"/>
    <property type="match status" value="1"/>
</dbReference>
<dbReference type="SMART" id="SM01117">
    <property type="entry name" value="Cyt-b5"/>
    <property type="match status" value="1"/>
</dbReference>
<comment type="similarity">
    <text evidence="2">Belongs to the cytochrome b5 family. MAPR subfamily.</text>
</comment>
<evidence type="ECO:0000313" key="5">
    <source>
        <dbReference type="EMBL" id="KAK3269092.1"/>
    </source>
</evidence>
<name>A0AAE0FZW3_9CHLO</name>
<evidence type="ECO:0000313" key="6">
    <source>
        <dbReference type="Proteomes" id="UP001190700"/>
    </source>
</evidence>
<comment type="caution">
    <text evidence="5">The sequence shown here is derived from an EMBL/GenBank/DDBJ whole genome shotgun (WGS) entry which is preliminary data.</text>
</comment>